<proteinExistence type="predicted"/>
<comment type="caution">
    <text evidence="2">The sequence shown here is derived from an EMBL/GenBank/DDBJ whole genome shotgun (WGS) entry which is preliminary data.</text>
</comment>
<protein>
    <submittedName>
        <fullName evidence="2">Aminoglycoside phosphotransferase family protein</fullName>
    </submittedName>
</protein>
<dbReference type="Pfam" id="PF01636">
    <property type="entry name" value="APH"/>
    <property type="match status" value="1"/>
</dbReference>
<dbReference type="Gene3D" id="3.90.1200.10">
    <property type="match status" value="1"/>
</dbReference>
<organism evidence="2 3">
    <name type="scientific">Nocardioides islandensis</name>
    <dbReference type="NCBI Taxonomy" id="433663"/>
    <lineage>
        <taxon>Bacteria</taxon>
        <taxon>Bacillati</taxon>
        <taxon>Actinomycetota</taxon>
        <taxon>Actinomycetes</taxon>
        <taxon>Propionibacteriales</taxon>
        <taxon>Nocardioidaceae</taxon>
        <taxon>Nocardioides</taxon>
    </lineage>
</organism>
<evidence type="ECO:0000313" key="2">
    <source>
        <dbReference type="EMBL" id="MBF4761500.1"/>
    </source>
</evidence>
<feature type="domain" description="Aminoglycoside phosphotransferase" evidence="1">
    <location>
        <begin position="54"/>
        <end position="261"/>
    </location>
</feature>
<evidence type="ECO:0000259" key="1">
    <source>
        <dbReference type="Pfam" id="PF01636"/>
    </source>
</evidence>
<dbReference type="EMBL" id="JADKPN010000001">
    <property type="protein sequence ID" value="MBF4761500.1"/>
    <property type="molecule type" value="Genomic_DNA"/>
</dbReference>
<sequence length="339" mass="37468">MPDLRDDLWPPPTRGEPVSPVWRSAAFAAELEDWCRSVLLEEVILEEVKIRCWSAVWRVRTPGATYYAKQNCPGQAFEAALMQELARLSPRVVPVTAVDLDRGFLMTPDQGPVMREAVGDTEESWCAVVRESSLLQREVAGHVDVLERAGLTRLGAVEAPTYVATRLEQLAALPARDPRRVDAEGAARLRATLPDVERWCEQVLALGLPVTLNHSDLHSNNVFAHRDRMLFFDFGDAVLSDPLAVLLATLSSMRFHLDCGPDDPRLAKVADAAIEVWSDLTPAAELRAALGPALQLGKLARCESWARCLTNLTDEELVEFGDSAAYWLLDITEPPPLTV</sequence>
<keyword evidence="3" id="KW-1185">Reference proteome</keyword>
<dbReference type="RefSeq" id="WP_194704720.1">
    <property type="nucleotide sequence ID" value="NZ_JADKPN010000001.1"/>
</dbReference>
<name>A0A930VCH5_9ACTN</name>
<dbReference type="InterPro" id="IPR011009">
    <property type="entry name" value="Kinase-like_dom_sf"/>
</dbReference>
<reference evidence="2" key="1">
    <citation type="submission" date="2020-11" db="EMBL/GenBank/DDBJ databases">
        <title>Nocardioides sp. nov., isolated from Soil of Cynanchum wilfordii Hemsley rhizosphere.</title>
        <authorList>
            <person name="Lee J.-S."/>
            <person name="Suh M.K."/>
            <person name="Kim J.-S."/>
        </authorList>
    </citation>
    <scope>NUCLEOTIDE SEQUENCE</scope>
    <source>
        <strain evidence="2">KCTC 19275</strain>
    </source>
</reference>
<dbReference type="SUPFAM" id="SSF56112">
    <property type="entry name" value="Protein kinase-like (PK-like)"/>
    <property type="match status" value="1"/>
</dbReference>
<evidence type="ECO:0000313" key="3">
    <source>
        <dbReference type="Proteomes" id="UP000640489"/>
    </source>
</evidence>
<dbReference type="Proteomes" id="UP000640489">
    <property type="component" value="Unassembled WGS sequence"/>
</dbReference>
<gene>
    <name evidence="2" type="ORF">ISU07_00035</name>
</gene>
<accession>A0A930VCH5</accession>
<dbReference type="AlphaFoldDB" id="A0A930VCH5"/>
<dbReference type="InterPro" id="IPR002575">
    <property type="entry name" value="Aminoglycoside_PTrfase"/>
</dbReference>